<comment type="caution">
    <text evidence="2">The sequence shown here is derived from an EMBL/GenBank/DDBJ whole genome shotgun (WGS) entry which is preliminary data.</text>
</comment>
<gene>
    <name evidence="2" type="ORF">GGR14_001744</name>
</gene>
<organism evidence="2 3">
    <name type="scientific">Butyricimonas faecihominis</name>
    <dbReference type="NCBI Taxonomy" id="1472416"/>
    <lineage>
        <taxon>Bacteria</taxon>
        <taxon>Pseudomonadati</taxon>
        <taxon>Bacteroidota</taxon>
        <taxon>Bacteroidia</taxon>
        <taxon>Bacteroidales</taxon>
        <taxon>Odoribacteraceae</taxon>
        <taxon>Butyricimonas</taxon>
    </lineage>
</organism>
<dbReference type="SUPFAM" id="SSF56672">
    <property type="entry name" value="DNA/RNA polymerases"/>
    <property type="match status" value="1"/>
</dbReference>
<proteinExistence type="predicted"/>
<protein>
    <recommendedName>
        <fullName evidence="4">Group II intron reverse transcriptase/maturase</fullName>
    </recommendedName>
</protein>
<name>A0A7W6MYF5_9BACT</name>
<evidence type="ECO:0000313" key="2">
    <source>
        <dbReference type="EMBL" id="MBB4025954.1"/>
    </source>
</evidence>
<dbReference type="Proteomes" id="UP000546007">
    <property type="component" value="Unassembled WGS sequence"/>
</dbReference>
<accession>A0A7W6MYF5</accession>
<feature type="compositionally biased region" description="Polar residues" evidence="1">
    <location>
        <begin position="1"/>
        <end position="10"/>
    </location>
</feature>
<dbReference type="OrthoDB" id="9780724at2"/>
<evidence type="ECO:0000256" key="1">
    <source>
        <dbReference type="SAM" id="MobiDB-lite"/>
    </source>
</evidence>
<sequence length="141" mass="15702">MEESVQKTSGESGGCRPKSKTESEGYGGVHTFMGIVDGKLVEVYVDSSNLLEYILRLDNLNRVYRQVVRNNGVGGVDKIVMSELLPYLKLHKDELLKQLIDGKYPPLPVFRAEIPKDNGKTRPLGIPTVVDRFVQQAVSQV</sequence>
<evidence type="ECO:0008006" key="4">
    <source>
        <dbReference type="Google" id="ProtNLM"/>
    </source>
</evidence>
<dbReference type="RefSeq" id="WP_124317431.1">
    <property type="nucleotide sequence ID" value="NZ_AP028155.1"/>
</dbReference>
<reference evidence="2 3" key="1">
    <citation type="submission" date="2020-08" db="EMBL/GenBank/DDBJ databases">
        <title>Genomic Encyclopedia of Type Strains, Phase IV (KMG-IV): sequencing the most valuable type-strain genomes for metagenomic binning, comparative biology and taxonomic classification.</title>
        <authorList>
            <person name="Goeker M."/>
        </authorList>
    </citation>
    <scope>NUCLEOTIDE SEQUENCE [LARGE SCALE GENOMIC DNA]</scope>
    <source>
        <strain evidence="2 3">DSM 105721</strain>
    </source>
</reference>
<dbReference type="InterPro" id="IPR043502">
    <property type="entry name" value="DNA/RNA_pol_sf"/>
</dbReference>
<dbReference type="GeneID" id="93102637"/>
<keyword evidence="3" id="KW-1185">Reference proteome</keyword>
<dbReference type="AlphaFoldDB" id="A0A7W6MYF5"/>
<feature type="region of interest" description="Disordered" evidence="1">
    <location>
        <begin position="1"/>
        <end position="24"/>
    </location>
</feature>
<dbReference type="EMBL" id="JACIES010000004">
    <property type="protein sequence ID" value="MBB4025954.1"/>
    <property type="molecule type" value="Genomic_DNA"/>
</dbReference>
<evidence type="ECO:0000313" key="3">
    <source>
        <dbReference type="Proteomes" id="UP000546007"/>
    </source>
</evidence>